<evidence type="ECO:0000313" key="2">
    <source>
        <dbReference type="EMBL" id="MBP1955845.1"/>
    </source>
</evidence>
<dbReference type="RefSeq" id="WP_209590441.1">
    <property type="nucleotide sequence ID" value="NZ_JAGGKO010000007.1"/>
</dbReference>
<accession>A0A8T4GR91</accession>
<gene>
    <name evidence="2" type="ORF">J2752_002776</name>
</gene>
<proteinExistence type="predicted"/>
<evidence type="ECO:0000256" key="1">
    <source>
        <dbReference type="SAM" id="MobiDB-lite"/>
    </source>
</evidence>
<dbReference type="Proteomes" id="UP000765891">
    <property type="component" value="Unassembled WGS sequence"/>
</dbReference>
<organism evidence="2 3">
    <name type="scientific">Halarchaeum rubridurum</name>
    <dbReference type="NCBI Taxonomy" id="489911"/>
    <lineage>
        <taxon>Archaea</taxon>
        <taxon>Methanobacteriati</taxon>
        <taxon>Methanobacteriota</taxon>
        <taxon>Stenosarchaea group</taxon>
        <taxon>Halobacteria</taxon>
        <taxon>Halobacteriales</taxon>
        <taxon>Halobacteriaceae</taxon>
    </lineage>
</organism>
<evidence type="ECO:0008006" key="4">
    <source>
        <dbReference type="Google" id="ProtNLM"/>
    </source>
</evidence>
<comment type="caution">
    <text evidence="2">The sequence shown here is derived from an EMBL/GenBank/DDBJ whole genome shotgun (WGS) entry which is preliminary data.</text>
</comment>
<feature type="compositionally biased region" description="Basic and acidic residues" evidence="1">
    <location>
        <begin position="350"/>
        <end position="364"/>
    </location>
</feature>
<sequence>MRRTPVQGNFTRAQFRVVDMPFVAESADNGPIAPPEAEAGEIYTCPECDGDLGVRSSHLRGNIFVSRHFYHLGGDGGSCGGESDQHRRMKAVAYSKAADRWPDATVSYEEPVGDRQADVLVEFVERHPNYGDGVAIECQYRNGGKDYDATEHTYADNGYSTLWLEEEHFERKDVDLDAGDWRLGWPLATPSTDEWTGYHGVVRWLQQDKDAPVELEIPFPEECIEDLFSIEWTRGHIWYNRRYNADEGRVHVYGPSPADEDELPDCPECERYLLPEIGGFECPDPYCSGWLPHQDVDGSVDNYAEKIGIAEEEDEDEESDTHPGLICSVCKTDLKRREGEWRCPNPDCTNPRDRDRKDQIHQDTPRQGFIPTVDGVCEEGEHRIESQRCARCGTSTQSLVDWHGHTLG</sequence>
<dbReference type="OrthoDB" id="198036at2157"/>
<protein>
    <recommendedName>
        <fullName evidence="4">Competence protein CoiA-like family protein</fullName>
    </recommendedName>
</protein>
<feature type="region of interest" description="Disordered" evidence="1">
    <location>
        <begin position="347"/>
        <end position="370"/>
    </location>
</feature>
<dbReference type="AlphaFoldDB" id="A0A8T4GR91"/>
<name>A0A8T4GR91_9EURY</name>
<evidence type="ECO:0000313" key="3">
    <source>
        <dbReference type="Proteomes" id="UP000765891"/>
    </source>
</evidence>
<reference evidence="2" key="1">
    <citation type="submission" date="2021-03" db="EMBL/GenBank/DDBJ databases">
        <title>Genomic Encyclopedia of Type Strains, Phase IV (KMG-IV): sequencing the most valuable type-strain genomes for metagenomic binning, comparative biology and taxonomic classification.</title>
        <authorList>
            <person name="Goeker M."/>
        </authorList>
    </citation>
    <scope>NUCLEOTIDE SEQUENCE</scope>
    <source>
        <strain evidence="2">DSM 22443</strain>
    </source>
</reference>
<dbReference type="EMBL" id="JAGGKO010000007">
    <property type="protein sequence ID" value="MBP1955845.1"/>
    <property type="molecule type" value="Genomic_DNA"/>
</dbReference>